<keyword evidence="5 13" id="KW-0812">Transmembrane</keyword>
<dbReference type="AlphaFoldDB" id="A0A914VEN3"/>
<name>A0A914VEN3_9BILA</name>
<evidence type="ECO:0000256" key="12">
    <source>
        <dbReference type="SAM" id="MobiDB-lite"/>
    </source>
</evidence>
<sequence>MSANQTHASAPPPPIGFVEQNSVQMYPPPSADQSGPPPPYPWAEMQQPKNLNSPPPQYEAPPPSAYPALPNQHYPSTAATSNHLHQQQHQQQYVPPRAPVMNISVNQILQGNCRHCHAGMVISRSDTCCVVCLIVMTILTFPFGLVFLCCLPCAVEQRCNVCHRRQ</sequence>
<evidence type="ECO:0000313" key="15">
    <source>
        <dbReference type="WBParaSite" id="PSAMB.scaffold1862size27149.g15204.t1"/>
    </source>
</evidence>
<evidence type="ECO:0000256" key="2">
    <source>
        <dbReference type="ARBA" id="ARBA00004556"/>
    </source>
</evidence>
<dbReference type="PANTHER" id="PTHR13551:SF1">
    <property type="entry name" value="MEMBRANE PROTEIN BRI3"/>
    <property type="match status" value="1"/>
</dbReference>
<dbReference type="GO" id="GO:0048471">
    <property type="term" value="C:perinuclear region of cytoplasm"/>
    <property type="evidence" value="ECO:0007669"/>
    <property type="project" value="UniProtKB-SubCell"/>
</dbReference>
<evidence type="ECO:0000256" key="11">
    <source>
        <dbReference type="ARBA" id="ARBA00046593"/>
    </source>
</evidence>
<keyword evidence="8" id="KW-0458">Lysosome</keyword>
<evidence type="ECO:0000256" key="6">
    <source>
        <dbReference type="ARBA" id="ARBA00022989"/>
    </source>
</evidence>
<evidence type="ECO:0000256" key="1">
    <source>
        <dbReference type="ARBA" id="ARBA00004155"/>
    </source>
</evidence>
<organism evidence="14 15">
    <name type="scientific">Plectus sambesii</name>
    <dbReference type="NCBI Taxonomy" id="2011161"/>
    <lineage>
        <taxon>Eukaryota</taxon>
        <taxon>Metazoa</taxon>
        <taxon>Ecdysozoa</taxon>
        <taxon>Nematoda</taxon>
        <taxon>Chromadorea</taxon>
        <taxon>Plectida</taxon>
        <taxon>Plectina</taxon>
        <taxon>Plectoidea</taxon>
        <taxon>Plectidae</taxon>
        <taxon>Plectus</taxon>
    </lineage>
</organism>
<evidence type="ECO:0000256" key="13">
    <source>
        <dbReference type="SAM" id="Phobius"/>
    </source>
</evidence>
<evidence type="ECO:0000256" key="7">
    <source>
        <dbReference type="ARBA" id="ARBA00023136"/>
    </source>
</evidence>
<keyword evidence="4" id="KW-0963">Cytoplasm</keyword>
<accession>A0A914VEN3</accession>
<evidence type="ECO:0000256" key="10">
    <source>
        <dbReference type="ARBA" id="ARBA00035449"/>
    </source>
</evidence>
<feature type="compositionally biased region" description="Polar residues" evidence="12">
    <location>
        <begin position="73"/>
        <end position="84"/>
    </location>
</feature>
<comment type="subcellular location">
    <subcellularLocation>
        <location evidence="2">Cytoplasm</location>
        <location evidence="2">Perinuclear region</location>
    </subcellularLocation>
    <subcellularLocation>
        <location evidence="1">Lysosome membrane</location>
        <topology evidence="1">Multi-pass membrane protein</topology>
    </subcellularLocation>
</comment>
<feature type="compositionally biased region" description="Pro residues" evidence="12">
    <location>
        <begin position="53"/>
        <end position="65"/>
    </location>
</feature>
<evidence type="ECO:0000313" key="14">
    <source>
        <dbReference type="Proteomes" id="UP000887566"/>
    </source>
</evidence>
<dbReference type="PANTHER" id="PTHR13551">
    <property type="entry name" value="BRAIN PROTEIN I3"/>
    <property type="match status" value="1"/>
</dbReference>
<feature type="transmembrane region" description="Helical" evidence="13">
    <location>
        <begin position="133"/>
        <end position="155"/>
    </location>
</feature>
<feature type="region of interest" description="Disordered" evidence="12">
    <location>
        <begin position="1"/>
        <end position="91"/>
    </location>
</feature>
<proteinExistence type="inferred from homology"/>
<dbReference type="Pfam" id="PF10164">
    <property type="entry name" value="BRI3"/>
    <property type="match status" value="1"/>
</dbReference>
<comment type="similarity">
    <text evidence="3">Belongs to the BRI3 family.</text>
</comment>
<dbReference type="WBParaSite" id="PSAMB.scaffold1862size27149.g15204.t1">
    <property type="protein sequence ID" value="PSAMB.scaffold1862size27149.g15204.t1"/>
    <property type="gene ID" value="PSAMB.scaffold1862size27149.g15204"/>
</dbReference>
<evidence type="ECO:0000256" key="4">
    <source>
        <dbReference type="ARBA" id="ARBA00022490"/>
    </source>
</evidence>
<keyword evidence="6 13" id="KW-1133">Transmembrane helix</keyword>
<evidence type="ECO:0000256" key="9">
    <source>
        <dbReference type="ARBA" id="ARBA00035284"/>
    </source>
</evidence>
<feature type="compositionally biased region" description="Pro residues" evidence="12">
    <location>
        <begin position="26"/>
        <end position="41"/>
    </location>
</feature>
<evidence type="ECO:0000256" key="8">
    <source>
        <dbReference type="ARBA" id="ARBA00023228"/>
    </source>
</evidence>
<dbReference type="Proteomes" id="UP000887566">
    <property type="component" value="Unplaced"/>
</dbReference>
<dbReference type="InterPro" id="IPR019317">
    <property type="entry name" value="BRI3"/>
</dbReference>
<keyword evidence="14" id="KW-1185">Reference proteome</keyword>
<protein>
    <recommendedName>
        <fullName evidence="9">Membrane protein BRI3</fullName>
    </recommendedName>
    <alternativeName>
        <fullName evidence="10">Brain protein I3</fullName>
    </alternativeName>
</protein>
<keyword evidence="7 13" id="KW-0472">Membrane</keyword>
<dbReference type="GO" id="GO:0005765">
    <property type="term" value="C:lysosomal membrane"/>
    <property type="evidence" value="ECO:0007669"/>
    <property type="project" value="UniProtKB-SubCell"/>
</dbReference>
<comment type="subunit">
    <text evidence="11">Interacts with BRI3BP. Interacts with MGAT1 and IFITM3.</text>
</comment>
<evidence type="ECO:0000256" key="5">
    <source>
        <dbReference type="ARBA" id="ARBA00022692"/>
    </source>
</evidence>
<reference evidence="15" key="1">
    <citation type="submission" date="2022-11" db="UniProtKB">
        <authorList>
            <consortium name="WormBaseParasite"/>
        </authorList>
    </citation>
    <scope>IDENTIFICATION</scope>
</reference>
<evidence type="ECO:0000256" key="3">
    <source>
        <dbReference type="ARBA" id="ARBA00008090"/>
    </source>
</evidence>